<name>E2B8K6_HARSA</name>
<proteinExistence type="predicted"/>
<evidence type="ECO:0000313" key="3">
    <source>
        <dbReference type="Proteomes" id="UP000008237"/>
    </source>
</evidence>
<organism evidence="3">
    <name type="scientific">Harpegnathos saltator</name>
    <name type="common">Jerdon's jumping ant</name>
    <dbReference type="NCBI Taxonomy" id="610380"/>
    <lineage>
        <taxon>Eukaryota</taxon>
        <taxon>Metazoa</taxon>
        <taxon>Ecdysozoa</taxon>
        <taxon>Arthropoda</taxon>
        <taxon>Hexapoda</taxon>
        <taxon>Insecta</taxon>
        <taxon>Pterygota</taxon>
        <taxon>Neoptera</taxon>
        <taxon>Endopterygota</taxon>
        <taxon>Hymenoptera</taxon>
        <taxon>Apocrita</taxon>
        <taxon>Aculeata</taxon>
        <taxon>Formicoidea</taxon>
        <taxon>Formicidae</taxon>
        <taxon>Ponerinae</taxon>
        <taxon>Ponerini</taxon>
        <taxon>Harpegnathos</taxon>
    </lineage>
</organism>
<feature type="region of interest" description="Disordered" evidence="1">
    <location>
        <begin position="66"/>
        <end position="91"/>
    </location>
</feature>
<gene>
    <name evidence="2" type="ORF">EAI_09364</name>
</gene>
<evidence type="ECO:0000256" key="1">
    <source>
        <dbReference type="SAM" id="MobiDB-lite"/>
    </source>
</evidence>
<evidence type="ECO:0000313" key="2">
    <source>
        <dbReference type="EMBL" id="EFN87974.1"/>
    </source>
</evidence>
<keyword evidence="3" id="KW-1185">Reference proteome</keyword>
<reference evidence="2 3" key="1">
    <citation type="journal article" date="2010" name="Science">
        <title>Genomic comparison of the ants Camponotus floridanus and Harpegnathos saltator.</title>
        <authorList>
            <person name="Bonasio R."/>
            <person name="Zhang G."/>
            <person name="Ye C."/>
            <person name="Mutti N.S."/>
            <person name="Fang X."/>
            <person name="Qin N."/>
            <person name="Donahue G."/>
            <person name="Yang P."/>
            <person name="Li Q."/>
            <person name="Li C."/>
            <person name="Zhang P."/>
            <person name="Huang Z."/>
            <person name="Berger S.L."/>
            <person name="Reinberg D."/>
            <person name="Wang J."/>
            <person name="Liebig J."/>
        </authorList>
    </citation>
    <scope>NUCLEOTIDE SEQUENCE [LARGE SCALE GENOMIC DNA]</scope>
    <source>
        <strain evidence="2 3">R22 G/1</strain>
    </source>
</reference>
<dbReference type="Proteomes" id="UP000008237">
    <property type="component" value="Unassembled WGS sequence"/>
</dbReference>
<dbReference type="EMBL" id="GL446339">
    <property type="protein sequence ID" value="EFN87974.1"/>
    <property type="molecule type" value="Genomic_DNA"/>
</dbReference>
<protein>
    <submittedName>
        <fullName evidence="2">Uncharacterized protein</fullName>
    </submittedName>
</protein>
<sequence length="167" mass="18352">MEARPVPPALSRSCLIILILEPAGDLQGKAHEEITSALQLKTHHPALRGTMDIKGKRTRCPSQLLALDHPDHTGRSGKTHGGPSPATQETPELDRLPRSVYRPRWVLQCYTAMLLQYFIAILLQADILPLLQDCSNIAVTFRIVSAMLQSCKTTLLQCCCNGAVPYG</sequence>
<dbReference type="AlphaFoldDB" id="E2B8K6"/>
<dbReference type="InParanoid" id="E2B8K6"/>
<accession>E2B8K6</accession>